<keyword evidence="14" id="KW-1185">Reference proteome</keyword>
<comment type="caution">
    <text evidence="13">The sequence shown here is derived from an EMBL/GenBank/DDBJ whole genome shotgun (WGS) entry which is preliminary data.</text>
</comment>
<keyword evidence="9" id="KW-0175">Coiled coil</keyword>
<dbReference type="OrthoDB" id="613787at2"/>
<dbReference type="EC" id="2.7.13.3" evidence="2"/>
<keyword evidence="7" id="KW-0067">ATP-binding</keyword>
<evidence type="ECO:0000256" key="4">
    <source>
        <dbReference type="ARBA" id="ARBA00022679"/>
    </source>
</evidence>
<evidence type="ECO:0000313" key="14">
    <source>
        <dbReference type="Proteomes" id="UP000216339"/>
    </source>
</evidence>
<keyword evidence="5" id="KW-0547">Nucleotide-binding</keyword>
<dbReference type="Gene3D" id="1.20.5.1930">
    <property type="match status" value="1"/>
</dbReference>
<accession>A0A271J0A7</accession>
<evidence type="ECO:0000256" key="5">
    <source>
        <dbReference type="ARBA" id="ARBA00022741"/>
    </source>
</evidence>
<evidence type="ECO:0000256" key="2">
    <source>
        <dbReference type="ARBA" id="ARBA00012438"/>
    </source>
</evidence>
<evidence type="ECO:0000256" key="8">
    <source>
        <dbReference type="ARBA" id="ARBA00023012"/>
    </source>
</evidence>
<keyword evidence="4" id="KW-0808">Transferase</keyword>
<dbReference type="Gene3D" id="3.30.565.10">
    <property type="entry name" value="Histidine kinase-like ATPase, C-terminal domain"/>
    <property type="match status" value="1"/>
</dbReference>
<keyword evidence="11" id="KW-0472">Membrane</keyword>
<dbReference type="InterPro" id="IPR003594">
    <property type="entry name" value="HATPase_dom"/>
</dbReference>
<dbReference type="CDD" id="cd16917">
    <property type="entry name" value="HATPase_UhpB-NarQ-NarX-like"/>
    <property type="match status" value="1"/>
</dbReference>
<evidence type="ECO:0000256" key="7">
    <source>
        <dbReference type="ARBA" id="ARBA00022840"/>
    </source>
</evidence>
<dbReference type="GO" id="GO:0046983">
    <property type="term" value="F:protein dimerization activity"/>
    <property type="evidence" value="ECO:0007669"/>
    <property type="project" value="InterPro"/>
</dbReference>
<evidence type="ECO:0000256" key="9">
    <source>
        <dbReference type="SAM" id="Coils"/>
    </source>
</evidence>
<dbReference type="GO" id="GO:0016020">
    <property type="term" value="C:membrane"/>
    <property type="evidence" value="ECO:0007669"/>
    <property type="project" value="InterPro"/>
</dbReference>
<keyword evidence="11" id="KW-0812">Transmembrane</keyword>
<evidence type="ECO:0000259" key="12">
    <source>
        <dbReference type="SMART" id="SM00387"/>
    </source>
</evidence>
<feature type="coiled-coil region" evidence="9">
    <location>
        <begin position="221"/>
        <end position="248"/>
    </location>
</feature>
<feature type="transmembrane region" description="Helical" evidence="11">
    <location>
        <begin position="105"/>
        <end position="126"/>
    </location>
</feature>
<dbReference type="Proteomes" id="UP000216339">
    <property type="component" value="Unassembled WGS sequence"/>
</dbReference>
<comment type="catalytic activity">
    <reaction evidence="1">
        <text>ATP + protein L-histidine = ADP + protein N-phospho-L-histidine.</text>
        <dbReference type="EC" id="2.7.13.3"/>
    </reaction>
</comment>
<dbReference type="InterPro" id="IPR050482">
    <property type="entry name" value="Sensor_HK_TwoCompSys"/>
</dbReference>
<gene>
    <name evidence="13" type="ORF">BSZ37_10260</name>
</gene>
<feature type="transmembrane region" description="Helical" evidence="11">
    <location>
        <begin position="71"/>
        <end position="93"/>
    </location>
</feature>
<feature type="region of interest" description="Disordered" evidence="10">
    <location>
        <begin position="422"/>
        <end position="449"/>
    </location>
</feature>
<dbReference type="GO" id="GO:0000155">
    <property type="term" value="F:phosphorelay sensor kinase activity"/>
    <property type="evidence" value="ECO:0007669"/>
    <property type="project" value="InterPro"/>
</dbReference>
<dbReference type="PANTHER" id="PTHR24421:SF10">
    <property type="entry name" value="NITRATE_NITRITE SENSOR PROTEIN NARQ"/>
    <property type="match status" value="1"/>
</dbReference>
<evidence type="ECO:0000256" key="1">
    <source>
        <dbReference type="ARBA" id="ARBA00000085"/>
    </source>
</evidence>
<keyword evidence="11" id="KW-1133">Transmembrane helix</keyword>
<keyword evidence="3" id="KW-0597">Phosphoprotein</keyword>
<feature type="domain" description="Histidine kinase/HSP90-like ATPase" evidence="12">
    <location>
        <begin position="350"/>
        <end position="445"/>
    </location>
</feature>
<sequence length="449" mass="48355">MPSLLRRLRSAFAVHPNGPTPVTDAVAGDLAALSRRRARVVAWVGVVSAFPALYIDHWVPYEAGLWAEDPTYHVGILVWRFATIVTLGAFLWIDRRTPAGRAPDTRLASGFGVLGIALTAWFGVWFVQNGPSYPMFSFLLLMLAFLLHPPSRWMVGAYALAAPAALAGALVHGTPPPVVVEWVAPYVLTVVLVIMVDRVLYRRVYQGFESERRLGRANAELQATLQTLHETQARLVEAERQAERTRISRDLHDSVGAQLSSLLAGVELAKLARRSSDDDAPPVTLEEVEADAREALQQLRETVWALHTAEITVEGLAAQLRRFAEARARRAGMHAAVHAEGDRYAALPAAHALQLYRIGQEAVQNAVKHSGGTAVSVRVVVCGGRVDLVVTDDGTFRTPVPVAGDGAPSGFGMSTMRDRAAGLGGSLDLDTEAGTTVTASVPLDPEPVG</sequence>
<dbReference type="EMBL" id="MQWD01000001">
    <property type="protein sequence ID" value="PAP76790.1"/>
    <property type="molecule type" value="Genomic_DNA"/>
</dbReference>
<evidence type="ECO:0000256" key="11">
    <source>
        <dbReference type="SAM" id="Phobius"/>
    </source>
</evidence>
<dbReference type="SUPFAM" id="SSF55874">
    <property type="entry name" value="ATPase domain of HSP90 chaperone/DNA topoisomerase II/histidine kinase"/>
    <property type="match status" value="1"/>
</dbReference>
<organism evidence="13 14">
    <name type="scientific">Rubrivirga marina</name>
    <dbReference type="NCBI Taxonomy" id="1196024"/>
    <lineage>
        <taxon>Bacteria</taxon>
        <taxon>Pseudomonadati</taxon>
        <taxon>Rhodothermota</taxon>
        <taxon>Rhodothermia</taxon>
        <taxon>Rhodothermales</taxon>
        <taxon>Rubricoccaceae</taxon>
        <taxon>Rubrivirga</taxon>
    </lineage>
</organism>
<feature type="transmembrane region" description="Helical" evidence="11">
    <location>
        <begin position="155"/>
        <end position="171"/>
    </location>
</feature>
<proteinExistence type="predicted"/>
<dbReference type="GO" id="GO:0005524">
    <property type="term" value="F:ATP binding"/>
    <property type="evidence" value="ECO:0007669"/>
    <property type="project" value="UniProtKB-KW"/>
</dbReference>
<dbReference type="Pfam" id="PF07730">
    <property type="entry name" value="HisKA_3"/>
    <property type="match status" value="1"/>
</dbReference>
<evidence type="ECO:0000256" key="6">
    <source>
        <dbReference type="ARBA" id="ARBA00022777"/>
    </source>
</evidence>
<dbReference type="SMART" id="SM00387">
    <property type="entry name" value="HATPase_c"/>
    <property type="match status" value="1"/>
</dbReference>
<name>A0A271J0A7_9BACT</name>
<keyword evidence="8" id="KW-0902">Two-component regulatory system</keyword>
<keyword evidence="6" id="KW-0418">Kinase</keyword>
<evidence type="ECO:0000256" key="3">
    <source>
        <dbReference type="ARBA" id="ARBA00022553"/>
    </source>
</evidence>
<evidence type="ECO:0000256" key="10">
    <source>
        <dbReference type="SAM" id="MobiDB-lite"/>
    </source>
</evidence>
<evidence type="ECO:0000313" key="13">
    <source>
        <dbReference type="EMBL" id="PAP76790.1"/>
    </source>
</evidence>
<dbReference type="InterPro" id="IPR011712">
    <property type="entry name" value="Sig_transdc_His_kin_sub3_dim/P"/>
</dbReference>
<dbReference type="AlphaFoldDB" id="A0A271J0A7"/>
<dbReference type="Pfam" id="PF02518">
    <property type="entry name" value="HATPase_c"/>
    <property type="match status" value="1"/>
</dbReference>
<protein>
    <recommendedName>
        <fullName evidence="2">histidine kinase</fullName>
        <ecNumber evidence="2">2.7.13.3</ecNumber>
    </recommendedName>
</protein>
<dbReference type="RefSeq" id="WP_095510456.1">
    <property type="nucleotide sequence ID" value="NZ_MQWD01000001.1"/>
</dbReference>
<feature type="transmembrane region" description="Helical" evidence="11">
    <location>
        <begin position="132"/>
        <end position="148"/>
    </location>
</feature>
<feature type="transmembrane region" description="Helical" evidence="11">
    <location>
        <begin position="40"/>
        <end position="59"/>
    </location>
</feature>
<dbReference type="PANTHER" id="PTHR24421">
    <property type="entry name" value="NITRATE/NITRITE SENSOR PROTEIN NARX-RELATED"/>
    <property type="match status" value="1"/>
</dbReference>
<feature type="transmembrane region" description="Helical" evidence="11">
    <location>
        <begin position="183"/>
        <end position="201"/>
    </location>
</feature>
<reference evidence="13 14" key="1">
    <citation type="submission" date="2016-11" db="EMBL/GenBank/DDBJ databases">
        <title>Study of marine rhodopsin-containing bacteria.</title>
        <authorList>
            <person name="Yoshizawa S."/>
            <person name="Kumagai Y."/>
            <person name="Kogure K."/>
        </authorList>
    </citation>
    <scope>NUCLEOTIDE SEQUENCE [LARGE SCALE GENOMIC DNA]</scope>
    <source>
        <strain evidence="13 14">SAORIC-28</strain>
    </source>
</reference>
<dbReference type="InterPro" id="IPR036890">
    <property type="entry name" value="HATPase_C_sf"/>
</dbReference>